<reference evidence="3" key="1">
    <citation type="journal article" date="2020" name="Stud. Mycol.">
        <title>101 Dothideomycetes genomes: A test case for predicting lifestyles and emergence of pathogens.</title>
        <authorList>
            <person name="Haridas S."/>
            <person name="Albert R."/>
            <person name="Binder M."/>
            <person name="Bloem J."/>
            <person name="LaButti K."/>
            <person name="Salamov A."/>
            <person name="Andreopoulos B."/>
            <person name="Baker S."/>
            <person name="Barry K."/>
            <person name="Bills G."/>
            <person name="Bluhm B."/>
            <person name="Cannon C."/>
            <person name="Castanera R."/>
            <person name="Culley D."/>
            <person name="Daum C."/>
            <person name="Ezra D."/>
            <person name="Gonzalez J."/>
            <person name="Henrissat B."/>
            <person name="Kuo A."/>
            <person name="Liang C."/>
            <person name="Lipzen A."/>
            <person name="Lutzoni F."/>
            <person name="Magnuson J."/>
            <person name="Mondo S."/>
            <person name="Nolan M."/>
            <person name="Ohm R."/>
            <person name="Pangilinan J."/>
            <person name="Park H.-J."/>
            <person name="Ramirez L."/>
            <person name="Alfaro M."/>
            <person name="Sun H."/>
            <person name="Tritt A."/>
            <person name="Yoshinaga Y."/>
            <person name="Zwiers L.-H."/>
            <person name="Turgeon B."/>
            <person name="Goodwin S."/>
            <person name="Spatafora J."/>
            <person name="Crous P."/>
            <person name="Grigoriev I."/>
        </authorList>
    </citation>
    <scope>NUCLEOTIDE SEQUENCE [LARGE SCALE GENOMIC DNA]</scope>
    <source>
        <strain evidence="3">CBS 304.66</strain>
    </source>
</reference>
<evidence type="ECO:0000313" key="3">
    <source>
        <dbReference type="Proteomes" id="UP000800093"/>
    </source>
</evidence>
<accession>A0A9P4K2B7</accession>
<dbReference type="InterPro" id="IPR018712">
    <property type="entry name" value="Tle1-like_cat"/>
</dbReference>
<gene>
    <name evidence="2" type="ORF">CC78DRAFT_473751</name>
</gene>
<feature type="domain" description="T6SS Phospholipase effector Tle1-like catalytic" evidence="1">
    <location>
        <begin position="6"/>
        <end position="253"/>
    </location>
</feature>
<dbReference type="OrthoDB" id="3162439at2759"/>
<organism evidence="2 3">
    <name type="scientific">Lojkania enalia</name>
    <dbReference type="NCBI Taxonomy" id="147567"/>
    <lineage>
        <taxon>Eukaryota</taxon>
        <taxon>Fungi</taxon>
        <taxon>Dikarya</taxon>
        <taxon>Ascomycota</taxon>
        <taxon>Pezizomycotina</taxon>
        <taxon>Dothideomycetes</taxon>
        <taxon>Pleosporomycetidae</taxon>
        <taxon>Pleosporales</taxon>
        <taxon>Pleosporales incertae sedis</taxon>
        <taxon>Lojkania</taxon>
    </lineage>
</organism>
<dbReference type="PANTHER" id="PTHR33840">
    <property type="match status" value="1"/>
</dbReference>
<dbReference type="EMBL" id="ML986690">
    <property type="protein sequence ID" value="KAF2260027.1"/>
    <property type="molecule type" value="Genomic_DNA"/>
</dbReference>
<sequence>MAPTSKRLFVCCDGTGNDAVRGQHDMISNVARFGRCLKDFGSDGIRQIVYYHEGVGMYDGKLKDGATGKNIHSIIQNAYYFICLNHNAGDEIHLIGFSRGALAVRALACFIEDVGILNKSRLAFLSIMYDLWRNGKEEPRFQKWDEAHLKKGVPITSCAVWDTVRALRTWNGLFTSDDLSFVETRVPKTLKNAFQALSLHETRTTYAPVLWHPERGSTTNVTQTWFAGDHSDVGGGHPDSGLATISLLWMVAQFKEYTNVVFEDIMLLDIMSPLYLHWQKSWLPWAKDEHGWQSHTYTKGKASLSEVG</sequence>
<proteinExistence type="predicted"/>
<protein>
    <recommendedName>
        <fullName evidence="1">T6SS Phospholipase effector Tle1-like catalytic domain-containing protein</fullName>
    </recommendedName>
</protein>
<evidence type="ECO:0000259" key="1">
    <source>
        <dbReference type="Pfam" id="PF09994"/>
    </source>
</evidence>
<dbReference type="SUPFAM" id="SSF53474">
    <property type="entry name" value="alpha/beta-Hydrolases"/>
    <property type="match status" value="1"/>
</dbReference>
<dbReference type="PANTHER" id="PTHR33840:SF1">
    <property type="entry name" value="TLE1 PHOSPHOLIPASE DOMAIN-CONTAINING PROTEIN"/>
    <property type="match status" value="1"/>
</dbReference>
<comment type="caution">
    <text evidence="2">The sequence shown here is derived from an EMBL/GenBank/DDBJ whole genome shotgun (WGS) entry which is preliminary data.</text>
</comment>
<dbReference type="Pfam" id="PF09994">
    <property type="entry name" value="T6SS_Tle1-like_cat"/>
    <property type="match status" value="1"/>
</dbReference>
<keyword evidence="3" id="KW-1185">Reference proteome</keyword>
<evidence type="ECO:0000313" key="2">
    <source>
        <dbReference type="EMBL" id="KAF2260027.1"/>
    </source>
</evidence>
<dbReference type="Proteomes" id="UP000800093">
    <property type="component" value="Unassembled WGS sequence"/>
</dbReference>
<dbReference type="InterPro" id="IPR029058">
    <property type="entry name" value="AB_hydrolase_fold"/>
</dbReference>
<dbReference type="AlphaFoldDB" id="A0A9P4K2B7"/>
<name>A0A9P4K2B7_9PLEO</name>